<organism evidence="2 3">
    <name type="scientific">Cupriavidus nantongensis</name>
    <dbReference type="NCBI Taxonomy" id="1796606"/>
    <lineage>
        <taxon>Bacteria</taxon>
        <taxon>Pseudomonadati</taxon>
        <taxon>Pseudomonadota</taxon>
        <taxon>Betaproteobacteria</taxon>
        <taxon>Burkholderiales</taxon>
        <taxon>Burkholderiaceae</taxon>
        <taxon>Cupriavidus</taxon>
    </lineage>
</organism>
<dbReference type="EMBL" id="CP014844">
    <property type="protein sequence ID" value="AMR78551.1"/>
    <property type="molecule type" value="Genomic_DNA"/>
</dbReference>
<dbReference type="AlphaFoldDB" id="A0A142JKD9"/>
<evidence type="ECO:0000256" key="1">
    <source>
        <dbReference type="SAM" id="MobiDB-lite"/>
    </source>
</evidence>
<dbReference type="Proteomes" id="UP000075238">
    <property type="component" value="Chromosome 1"/>
</dbReference>
<dbReference type="KEGG" id="cnan:A2G96_12820"/>
<reference evidence="2 3" key="1">
    <citation type="submission" date="2016-03" db="EMBL/GenBank/DDBJ databases">
        <title>Complete genome sequence of a novel chlorpyrifos degrading bacterium, Cupriavidus nantongensis sp. X1.</title>
        <authorList>
            <person name="Fang L."/>
        </authorList>
    </citation>
    <scope>NUCLEOTIDE SEQUENCE [LARGE SCALE GENOMIC DNA]</scope>
    <source>
        <strain evidence="2 3">X1</strain>
    </source>
</reference>
<sequence length="251" mass="27883">MVRQGGHDKAHAALCVRAVRWLQLSESRQGPGCTIAVSECQAADAGEIPDAIGFRAVGQELHSVVVEVKVSRADFLADAKKPHRQEPAAGMGQFRYYLAPAGLIRPDELPPRWGLIEVDGRALRVRAGHVLAPRLPEKSYQRDFTPWSLASNRERELALMVRLFARVGDADLLHRQLKEARNRLAYAARTAEHYRDRATAAERNNFVLRCALDEHAIPHPTLERLPKSLPRRASAASNGQAYLERSTAHGV</sequence>
<evidence type="ECO:0000313" key="3">
    <source>
        <dbReference type="Proteomes" id="UP000075238"/>
    </source>
</evidence>
<proteinExistence type="predicted"/>
<evidence type="ECO:0008006" key="4">
    <source>
        <dbReference type="Google" id="ProtNLM"/>
    </source>
</evidence>
<evidence type="ECO:0000313" key="2">
    <source>
        <dbReference type="EMBL" id="AMR78551.1"/>
    </source>
</evidence>
<protein>
    <recommendedName>
        <fullName evidence="4">Adenylosuccinate synthase</fullName>
    </recommendedName>
</protein>
<gene>
    <name evidence="2" type="ORF">A2G96_12820</name>
</gene>
<keyword evidence="3" id="KW-1185">Reference proteome</keyword>
<name>A0A142JKD9_9BURK</name>
<dbReference type="STRING" id="1796606.A2G96_12820"/>
<accession>A0A142JKD9</accession>
<feature type="region of interest" description="Disordered" evidence="1">
    <location>
        <begin position="228"/>
        <end position="251"/>
    </location>
</feature>